<reference evidence="1" key="1">
    <citation type="submission" date="2022-03" db="EMBL/GenBank/DDBJ databases">
        <authorList>
            <person name="Alioto T."/>
            <person name="Alioto T."/>
            <person name="Gomez Garrido J."/>
        </authorList>
    </citation>
    <scope>NUCLEOTIDE SEQUENCE</scope>
</reference>
<evidence type="ECO:0000313" key="1">
    <source>
        <dbReference type="EMBL" id="CAH2224437.1"/>
    </source>
</evidence>
<protein>
    <submittedName>
        <fullName evidence="1">Uncharacterized protein</fullName>
    </submittedName>
</protein>
<proteinExistence type="predicted"/>
<keyword evidence="2" id="KW-1185">Reference proteome</keyword>
<accession>A0AAD1VPK7</accession>
<dbReference type="EMBL" id="OW240912">
    <property type="protein sequence ID" value="CAH2224437.1"/>
    <property type="molecule type" value="Genomic_DNA"/>
</dbReference>
<feature type="non-terminal residue" evidence="1">
    <location>
        <position position="1"/>
    </location>
</feature>
<name>A0AAD1VPK7_PELCU</name>
<dbReference type="AlphaFoldDB" id="A0AAD1VPK7"/>
<organism evidence="1 2">
    <name type="scientific">Pelobates cultripes</name>
    <name type="common">Western spadefoot toad</name>
    <dbReference type="NCBI Taxonomy" id="61616"/>
    <lineage>
        <taxon>Eukaryota</taxon>
        <taxon>Metazoa</taxon>
        <taxon>Chordata</taxon>
        <taxon>Craniata</taxon>
        <taxon>Vertebrata</taxon>
        <taxon>Euteleostomi</taxon>
        <taxon>Amphibia</taxon>
        <taxon>Batrachia</taxon>
        <taxon>Anura</taxon>
        <taxon>Pelobatoidea</taxon>
        <taxon>Pelobatidae</taxon>
        <taxon>Pelobates</taxon>
    </lineage>
</organism>
<gene>
    <name evidence="1" type="ORF">PECUL_23A026205</name>
</gene>
<evidence type="ECO:0000313" key="2">
    <source>
        <dbReference type="Proteomes" id="UP001295444"/>
    </source>
</evidence>
<sequence>SEIRYSELSIDIYLQDLVRVMPSSSGLENYSTLENVSYTARMHDVFGVWCGTKEELYIFRDSVYNGEQ</sequence>
<dbReference type="Proteomes" id="UP001295444">
    <property type="component" value="Chromosome 01"/>
</dbReference>